<dbReference type="InterPro" id="IPR036047">
    <property type="entry name" value="F-box-like_dom_sf"/>
</dbReference>
<dbReference type="Pfam" id="PF12937">
    <property type="entry name" value="F-box-like"/>
    <property type="match status" value="1"/>
</dbReference>
<accession>A0AA91Q328</accession>
<dbReference type="SMART" id="SM00256">
    <property type="entry name" value="FBOX"/>
    <property type="match status" value="1"/>
</dbReference>
<dbReference type="InterPro" id="IPR001810">
    <property type="entry name" value="F-box_dom"/>
</dbReference>
<dbReference type="Gene3D" id="1.20.1280.50">
    <property type="match status" value="1"/>
</dbReference>
<organism evidence="2 3">
    <name type="scientific">Clavispora lusitaniae</name>
    <name type="common">Candida lusitaniae</name>
    <dbReference type="NCBI Taxonomy" id="36911"/>
    <lineage>
        <taxon>Eukaryota</taxon>
        <taxon>Fungi</taxon>
        <taxon>Dikarya</taxon>
        <taxon>Ascomycota</taxon>
        <taxon>Saccharomycotina</taxon>
        <taxon>Pichiomycetes</taxon>
        <taxon>Metschnikowiaceae</taxon>
        <taxon>Clavispora</taxon>
    </lineage>
</organism>
<dbReference type="KEGG" id="clus:A9F13_03g03630"/>
<evidence type="ECO:0000259" key="1">
    <source>
        <dbReference type="PROSITE" id="PS50181"/>
    </source>
</evidence>
<dbReference type="Proteomes" id="UP000195602">
    <property type="component" value="Unassembled WGS sequence"/>
</dbReference>
<gene>
    <name evidence="2" type="ORF">A9F13_03g03630</name>
</gene>
<dbReference type="SUPFAM" id="SSF81383">
    <property type="entry name" value="F-box domain"/>
    <property type="match status" value="1"/>
</dbReference>
<proteinExistence type="predicted"/>
<protein>
    <recommendedName>
        <fullName evidence="1">F-box domain-containing protein</fullName>
    </recommendedName>
</protein>
<comment type="caution">
    <text evidence="2">The sequence shown here is derived from an EMBL/GenBank/DDBJ whole genome shotgun (WGS) entry which is preliminary data.</text>
</comment>
<evidence type="ECO:0000313" key="3">
    <source>
        <dbReference type="Proteomes" id="UP000195602"/>
    </source>
</evidence>
<dbReference type="AlphaFoldDB" id="A0AA91Q328"/>
<reference evidence="2 3" key="1">
    <citation type="submission" date="2017-04" db="EMBL/GenBank/DDBJ databases">
        <title>Draft genome of the yeast Clavispora lusitaniae type strain CBS 6936.</title>
        <authorList>
            <person name="Durrens P."/>
            <person name="Klopp C."/>
            <person name="Biteau N."/>
            <person name="Fitton-Ouhabi V."/>
            <person name="Dementhon K."/>
            <person name="Accoceberry I."/>
            <person name="Sherman D.J."/>
            <person name="Noel T."/>
        </authorList>
    </citation>
    <scope>NUCLEOTIDE SEQUENCE [LARGE SCALE GENOMIC DNA]</scope>
    <source>
        <strain evidence="2 3">CBS 6936</strain>
    </source>
</reference>
<dbReference type="PROSITE" id="PS50181">
    <property type="entry name" value="FBOX"/>
    <property type="match status" value="1"/>
</dbReference>
<sequence length="482" mass="54721">MKKYQLMGRKKVVSPVKRAKYPLLHLHSLPYEILLHIFGYVAENVSDLLSLALVCSKFNNLVSKNFLYHSICFHSTSQFLRFAHAHLPQKASLSLRFSSSAPSSRINYIRSVHFVNPPSDDVATSSTQIAGTYNVDCSSQGISAYQSFVSQLKCFLNEAYGLQEVKITEIAPSFEFPTDILQSFSSIKHRFRSPKPTRTLAKLVLTAQSGWNIPFKLGHILLFLGVFDQFVELKLNNFLLNEARLSAENLPKPVNVEALVSTACIYTDGRRPGQKHECTDLFAKTTSLSLQNIRHGADLSLIDFIKSNDHLRRLSIDISSSIFYTMDQSDQALKFDFSKYNSFFKLVCSGQGGYRNLKEIVLTNFDLFNSYSHQHDDKKLSCIEEEDEEVDDPWVKKAPNAFDQFLEYLSMVPYLTIIVKEAPKVMHTCKNCGFSVEEETKKISSLLPHEWAIILAPILKNPSCSVLIYDYSLRTLFSRGIE</sequence>
<dbReference type="OMA" id="QFATIHL"/>
<dbReference type="CDD" id="cd09917">
    <property type="entry name" value="F-box_SF"/>
    <property type="match status" value="1"/>
</dbReference>
<evidence type="ECO:0000313" key="2">
    <source>
        <dbReference type="EMBL" id="OVF10207.1"/>
    </source>
</evidence>
<dbReference type="EMBL" id="LYUB02000003">
    <property type="protein sequence ID" value="OVF10207.1"/>
    <property type="molecule type" value="Genomic_DNA"/>
</dbReference>
<name>A0AA91Q328_CLALS</name>
<feature type="domain" description="F-box" evidence="1">
    <location>
        <begin position="23"/>
        <end position="71"/>
    </location>
</feature>